<dbReference type="RefSeq" id="XP_056043739.1">
    <property type="nucleotide sequence ID" value="XM_056187502.1"/>
</dbReference>
<keyword evidence="2" id="KW-1185">Reference proteome</keyword>
<evidence type="ECO:0000313" key="2">
    <source>
        <dbReference type="Proteomes" id="UP001217417"/>
    </source>
</evidence>
<accession>A0AAD7QRW8</accession>
<dbReference type="Proteomes" id="UP001217417">
    <property type="component" value="Unassembled WGS sequence"/>
</dbReference>
<organism evidence="1 2">
    <name type="scientific">Lipomyces tetrasporus</name>
    <dbReference type="NCBI Taxonomy" id="54092"/>
    <lineage>
        <taxon>Eukaryota</taxon>
        <taxon>Fungi</taxon>
        <taxon>Dikarya</taxon>
        <taxon>Ascomycota</taxon>
        <taxon>Saccharomycotina</taxon>
        <taxon>Lipomycetes</taxon>
        <taxon>Lipomycetales</taxon>
        <taxon>Lipomycetaceae</taxon>
        <taxon>Lipomyces</taxon>
    </lineage>
</organism>
<name>A0AAD7QRW8_9ASCO</name>
<comment type="caution">
    <text evidence="1">The sequence shown here is derived from an EMBL/GenBank/DDBJ whole genome shotgun (WGS) entry which is preliminary data.</text>
</comment>
<sequence length="92" mass="10236">MISSTRILADALTSVMAPHTQQSQCDDANCSPNDSAISFDRATELEAQIHQMDTKISSLTHQAHEQTSRLEKQVQEQFSSLNETLALILHKI</sequence>
<dbReference type="EMBL" id="JARPMG010000005">
    <property type="protein sequence ID" value="KAJ8100289.1"/>
    <property type="molecule type" value="Genomic_DNA"/>
</dbReference>
<gene>
    <name evidence="1" type="ORF">POJ06DRAFT_252269</name>
</gene>
<dbReference type="GeneID" id="80882668"/>
<protein>
    <submittedName>
        <fullName evidence="1">Uncharacterized protein</fullName>
    </submittedName>
</protein>
<reference evidence="1" key="1">
    <citation type="submission" date="2023-03" db="EMBL/GenBank/DDBJ databases">
        <title>Near-Complete genome sequence of Lipomyces tetrasporous NRRL Y-64009, an oleaginous yeast capable of growing on lignocellulosic hydrolysates.</title>
        <authorList>
            <consortium name="Lawrence Berkeley National Laboratory"/>
            <person name="Jagtap S.S."/>
            <person name="Liu J.-J."/>
            <person name="Walukiewicz H.E."/>
            <person name="Pangilinan J."/>
            <person name="Lipzen A."/>
            <person name="Ahrendt S."/>
            <person name="Koriabine M."/>
            <person name="Cobaugh K."/>
            <person name="Salamov A."/>
            <person name="Yoshinaga Y."/>
            <person name="Ng V."/>
            <person name="Daum C."/>
            <person name="Grigoriev I.V."/>
            <person name="Slininger P.J."/>
            <person name="Dien B.S."/>
            <person name="Jin Y.-S."/>
            <person name="Rao C.V."/>
        </authorList>
    </citation>
    <scope>NUCLEOTIDE SEQUENCE</scope>
    <source>
        <strain evidence="1">NRRL Y-64009</strain>
    </source>
</reference>
<dbReference type="AlphaFoldDB" id="A0AAD7QRW8"/>
<proteinExistence type="predicted"/>
<evidence type="ECO:0000313" key="1">
    <source>
        <dbReference type="EMBL" id="KAJ8100289.1"/>
    </source>
</evidence>